<evidence type="ECO:0000256" key="6">
    <source>
        <dbReference type="SAM" id="MobiDB-lite"/>
    </source>
</evidence>
<protein>
    <recommendedName>
        <fullName evidence="5">Nucleolar protein 10</fullName>
    </recommendedName>
</protein>
<dbReference type="InterPro" id="IPR036756">
    <property type="entry name" value="H/ACA_rnp_Nop10_sf"/>
</dbReference>
<keyword evidence="4" id="KW-0687">Ribonucleoprotein</keyword>
<dbReference type="Proteomes" id="UP000663877">
    <property type="component" value="Unassembled WGS sequence"/>
</dbReference>
<evidence type="ECO:0000256" key="2">
    <source>
        <dbReference type="ARBA" id="ARBA00022517"/>
    </source>
</evidence>
<dbReference type="Gene3D" id="2.20.28.40">
    <property type="entry name" value="H/ACA ribonucleoprotein complex, subunit Nop10"/>
    <property type="match status" value="1"/>
</dbReference>
<dbReference type="AlphaFoldDB" id="A0A815PLX9"/>
<comment type="caution">
    <text evidence="8">The sequence shown here is derived from an EMBL/GenBank/DDBJ whole genome shotgun (WGS) entry which is preliminary data.</text>
</comment>
<keyword evidence="3" id="KW-0698">rRNA processing</keyword>
<evidence type="ECO:0000256" key="3">
    <source>
        <dbReference type="ARBA" id="ARBA00022552"/>
    </source>
</evidence>
<reference evidence="8" key="1">
    <citation type="submission" date="2021-02" db="EMBL/GenBank/DDBJ databases">
        <authorList>
            <person name="Nowell W R."/>
        </authorList>
    </citation>
    <scope>NUCLEOTIDE SEQUENCE</scope>
</reference>
<dbReference type="GO" id="GO:0070034">
    <property type="term" value="F:telomerase RNA binding"/>
    <property type="evidence" value="ECO:0007669"/>
    <property type="project" value="TreeGrafter"/>
</dbReference>
<dbReference type="EMBL" id="CAJNOI010000020">
    <property type="protein sequence ID" value="CAF0833668.1"/>
    <property type="molecule type" value="Genomic_DNA"/>
</dbReference>
<dbReference type="InterPro" id="IPR007264">
    <property type="entry name" value="H/ACA_rnp_Nop10"/>
</dbReference>
<name>A0A815PLX9_9BILA</name>
<feature type="region of interest" description="Disordered" evidence="6">
    <location>
        <begin position="210"/>
        <end position="230"/>
    </location>
</feature>
<dbReference type="SUPFAM" id="SSF144210">
    <property type="entry name" value="Nop10-like SnoRNP"/>
    <property type="match status" value="1"/>
</dbReference>
<accession>A0A815PLX9</accession>
<dbReference type="GO" id="GO:0031118">
    <property type="term" value="P:rRNA pseudouridine synthesis"/>
    <property type="evidence" value="ECO:0007669"/>
    <property type="project" value="TreeGrafter"/>
</dbReference>
<dbReference type="OrthoDB" id="13807at2759"/>
<evidence type="ECO:0000313" key="8">
    <source>
        <dbReference type="EMBL" id="CAF1451190.1"/>
    </source>
</evidence>
<evidence type="ECO:0000313" key="7">
    <source>
        <dbReference type="EMBL" id="CAF0833668.1"/>
    </source>
</evidence>
<dbReference type="GO" id="GO:1904874">
    <property type="term" value="P:positive regulation of telomerase RNA localization to Cajal body"/>
    <property type="evidence" value="ECO:0007669"/>
    <property type="project" value="TreeGrafter"/>
</dbReference>
<keyword evidence="2" id="KW-0690">Ribosome biogenesis</keyword>
<keyword evidence="9" id="KW-1185">Reference proteome</keyword>
<comment type="similarity">
    <text evidence="1">Belongs to the NOP10 family.</text>
</comment>
<dbReference type="GO" id="GO:0030515">
    <property type="term" value="F:snoRNA binding"/>
    <property type="evidence" value="ECO:0007669"/>
    <property type="project" value="InterPro"/>
</dbReference>
<dbReference type="GO" id="GO:0031429">
    <property type="term" value="C:box H/ACA snoRNP complex"/>
    <property type="evidence" value="ECO:0007669"/>
    <property type="project" value="TreeGrafter"/>
</dbReference>
<sequence length="253" mass="28973">METLCSMLLGPNGNFGFNFVGRPDKNSKNEMRIHSRHLNDYMAVTCLQPGRVYSRPADNCTVVGFVRAETDYPSDCYVLRKPIQFAVTEHARWYHLTLPSGKSGYVNSFFCEGVVPHYTKLDLQKGYAGPTEFSTASYGDRKGVHYFSTRFHELWNTCFSVTAICDMKPIADSKRLNNLQDYLVKKKSDKLLLEINLEKGERVYTFKKVDPAGNPTQSAHPAKFSPDDQYSRQRLKLKTRYRLLLTQTPLTKC</sequence>
<dbReference type="GO" id="GO:0031120">
    <property type="term" value="P:snRNA pseudouridine synthesis"/>
    <property type="evidence" value="ECO:0007669"/>
    <property type="project" value="TreeGrafter"/>
</dbReference>
<dbReference type="Proteomes" id="UP000663832">
    <property type="component" value="Unassembled WGS sequence"/>
</dbReference>
<dbReference type="PANTHER" id="PTHR13305">
    <property type="entry name" value="RIBOSOME BIOGENESIS PROTEIN NOP10"/>
    <property type="match status" value="1"/>
</dbReference>
<dbReference type="PANTHER" id="PTHR13305:SF0">
    <property type="entry name" value="H_ACA RIBONUCLEOPROTEIN COMPLEX SUBUNIT 3"/>
    <property type="match status" value="1"/>
</dbReference>
<evidence type="ECO:0000256" key="1">
    <source>
        <dbReference type="ARBA" id="ARBA00009462"/>
    </source>
</evidence>
<gene>
    <name evidence="7" type="ORF">BJG266_LOCUS6927</name>
    <name evidence="8" type="ORF">QVE165_LOCUS40301</name>
</gene>
<evidence type="ECO:0000256" key="4">
    <source>
        <dbReference type="ARBA" id="ARBA00023274"/>
    </source>
</evidence>
<proteinExistence type="inferred from homology"/>
<dbReference type="EMBL" id="CAJNOM010000461">
    <property type="protein sequence ID" value="CAF1451190.1"/>
    <property type="molecule type" value="Genomic_DNA"/>
</dbReference>
<evidence type="ECO:0000256" key="5">
    <source>
        <dbReference type="ARBA" id="ARBA00030185"/>
    </source>
</evidence>
<dbReference type="Pfam" id="PF04135">
    <property type="entry name" value="Nop10p"/>
    <property type="match status" value="1"/>
</dbReference>
<evidence type="ECO:0000313" key="9">
    <source>
        <dbReference type="Proteomes" id="UP000663832"/>
    </source>
</evidence>
<organism evidence="8 9">
    <name type="scientific">Adineta steineri</name>
    <dbReference type="NCBI Taxonomy" id="433720"/>
    <lineage>
        <taxon>Eukaryota</taxon>
        <taxon>Metazoa</taxon>
        <taxon>Spiralia</taxon>
        <taxon>Gnathifera</taxon>
        <taxon>Rotifera</taxon>
        <taxon>Eurotatoria</taxon>
        <taxon>Bdelloidea</taxon>
        <taxon>Adinetida</taxon>
        <taxon>Adinetidae</taxon>
        <taxon>Adineta</taxon>
    </lineage>
</organism>